<dbReference type="InterPro" id="IPR033130">
    <property type="entry name" value="RNase_T2_His_AS_2"/>
</dbReference>
<dbReference type="InterPro" id="IPR036430">
    <property type="entry name" value="RNase_T2-like_sf"/>
</dbReference>
<sequence length="333" mass="37321">MEPISLKITIYRFALTGLIGPVGPSPGLDQKTLFLLDGYELLLVPFVSVRDVFPEPCYDWSRLLFLVIAISFLAALDLVDGRVHAYGLVLQWVPTFCLHSRHDALNTDLCRSDLAIKEKFLIHGFWALDRSGSTLKCTPTTNPLNNPFQPVLTYPSSSSSSFCFVNCHITLIFIFQPSVIVEQDLSEEWPNLNGDDESFWEHEYNTHGRCHSETPTSEDYLHRALEALSDAKVDMAVQLKGNLFNDVLVPLGFTAGDWLDPQDLASKMKQWSVGNVKVRCEEELIEAIAMATGEKKDCLCFIEVIVHKDDTSKGLLEWGSRVSSADSRPPNPQ</sequence>
<keyword evidence="4" id="KW-1185">Reference proteome</keyword>
<dbReference type="SUPFAM" id="SSF55895">
    <property type="entry name" value="Ribonuclease Rh-like"/>
    <property type="match status" value="1"/>
</dbReference>
<dbReference type="InterPro" id="IPR001568">
    <property type="entry name" value="RNase_T2-like"/>
</dbReference>
<evidence type="ECO:0000256" key="2">
    <source>
        <dbReference type="RuleBase" id="RU004328"/>
    </source>
</evidence>
<dbReference type="AlphaFoldDB" id="A0AAV6I277"/>
<evidence type="ECO:0000256" key="1">
    <source>
        <dbReference type="ARBA" id="ARBA00007469"/>
    </source>
</evidence>
<comment type="similarity">
    <text evidence="1 2">Belongs to the RNase T2 family.</text>
</comment>
<dbReference type="Gene3D" id="3.90.730.10">
    <property type="entry name" value="Ribonuclease T2-like"/>
    <property type="match status" value="1"/>
</dbReference>
<dbReference type="GO" id="GO:0003723">
    <property type="term" value="F:RNA binding"/>
    <property type="evidence" value="ECO:0007669"/>
    <property type="project" value="InterPro"/>
</dbReference>
<evidence type="ECO:0000313" key="3">
    <source>
        <dbReference type="EMBL" id="KAG5520834.1"/>
    </source>
</evidence>
<dbReference type="Proteomes" id="UP000823749">
    <property type="component" value="Chromosome 12"/>
</dbReference>
<reference evidence="3" key="1">
    <citation type="submission" date="2020-08" db="EMBL/GenBank/DDBJ databases">
        <title>Plant Genome Project.</title>
        <authorList>
            <person name="Zhang R.-G."/>
        </authorList>
    </citation>
    <scope>NUCLEOTIDE SEQUENCE</scope>
    <source>
        <strain evidence="3">WSP0</strain>
        <tissue evidence="3">Leaf</tissue>
    </source>
</reference>
<dbReference type="PANTHER" id="PTHR11240">
    <property type="entry name" value="RIBONUCLEASE T2"/>
    <property type="match status" value="1"/>
</dbReference>
<dbReference type="PROSITE" id="PS00531">
    <property type="entry name" value="RNASE_T2_2"/>
    <property type="match status" value="1"/>
</dbReference>
<evidence type="ECO:0000313" key="4">
    <source>
        <dbReference type="Proteomes" id="UP000823749"/>
    </source>
</evidence>
<dbReference type="Pfam" id="PF00445">
    <property type="entry name" value="Ribonuclease_T2"/>
    <property type="match status" value="1"/>
</dbReference>
<gene>
    <name evidence="3" type="ORF">RHGRI_033413</name>
</gene>
<proteinExistence type="inferred from homology"/>
<protein>
    <submittedName>
        <fullName evidence="3">Uncharacterized protein</fullName>
    </submittedName>
</protein>
<name>A0AAV6I277_9ERIC</name>
<dbReference type="PANTHER" id="PTHR11240:SF22">
    <property type="entry name" value="RIBONUCLEASE T2"/>
    <property type="match status" value="1"/>
</dbReference>
<dbReference type="GO" id="GO:0033897">
    <property type="term" value="F:ribonuclease T2 activity"/>
    <property type="evidence" value="ECO:0007669"/>
    <property type="project" value="InterPro"/>
</dbReference>
<comment type="caution">
    <text evidence="3">The sequence shown here is derived from an EMBL/GenBank/DDBJ whole genome shotgun (WGS) entry which is preliminary data.</text>
</comment>
<dbReference type="EMBL" id="JACTNZ010000012">
    <property type="protein sequence ID" value="KAG5520834.1"/>
    <property type="molecule type" value="Genomic_DNA"/>
</dbReference>
<accession>A0AAV6I277</accession>
<organism evidence="3 4">
    <name type="scientific">Rhododendron griersonianum</name>
    <dbReference type="NCBI Taxonomy" id="479676"/>
    <lineage>
        <taxon>Eukaryota</taxon>
        <taxon>Viridiplantae</taxon>
        <taxon>Streptophyta</taxon>
        <taxon>Embryophyta</taxon>
        <taxon>Tracheophyta</taxon>
        <taxon>Spermatophyta</taxon>
        <taxon>Magnoliopsida</taxon>
        <taxon>eudicotyledons</taxon>
        <taxon>Gunneridae</taxon>
        <taxon>Pentapetalae</taxon>
        <taxon>asterids</taxon>
        <taxon>Ericales</taxon>
        <taxon>Ericaceae</taxon>
        <taxon>Ericoideae</taxon>
        <taxon>Rhodoreae</taxon>
        <taxon>Rhododendron</taxon>
    </lineage>
</organism>